<keyword evidence="6 19" id="KW-0812">Transmembrane</keyword>
<feature type="transmembrane region" description="Helical" evidence="19">
    <location>
        <begin position="94"/>
        <end position="114"/>
    </location>
</feature>
<evidence type="ECO:0000256" key="15">
    <source>
        <dbReference type="PIRSR" id="PIRSR600829-1"/>
    </source>
</evidence>
<keyword evidence="21" id="KW-1185">Reference proteome</keyword>
<dbReference type="RefSeq" id="WP_184208973.1">
    <property type="nucleotide sequence ID" value="NZ_JACHIF010000004.1"/>
</dbReference>
<feature type="active site" description="Proton acceptor" evidence="15">
    <location>
        <position position="67"/>
    </location>
</feature>
<evidence type="ECO:0000256" key="16">
    <source>
        <dbReference type="PIRSR" id="PIRSR600829-2"/>
    </source>
</evidence>
<evidence type="ECO:0000313" key="20">
    <source>
        <dbReference type="EMBL" id="MBB5038303.1"/>
    </source>
</evidence>
<keyword evidence="18" id="KW-0479">Metal-binding</keyword>
<evidence type="ECO:0000256" key="5">
    <source>
        <dbReference type="ARBA" id="ARBA00022679"/>
    </source>
</evidence>
<dbReference type="Proteomes" id="UP000534294">
    <property type="component" value="Unassembled WGS sequence"/>
</dbReference>
<name>A0A7W7YL92_9BACT</name>
<dbReference type="GO" id="GO:0046872">
    <property type="term" value="F:metal ion binding"/>
    <property type="evidence" value="ECO:0007669"/>
    <property type="project" value="UniProtKB-KW"/>
</dbReference>
<dbReference type="GO" id="GO:0005524">
    <property type="term" value="F:ATP binding"/>
    <property type="evidence" value="ECO:0007669"/>
    <property type="project" value="UniProtKB-KW"/>
</dbReference>
<dbReference type="AlphaFoldDB" id="A0A7W7YL92"/>
<dbReference type="GO" id="GO:0005886">
    <property type="term" value="C:plasma membrane"/>
    <property type="evidence" value="ECO:0007669"/>
    <property type="project" value="UniProtKB-SubCell"/>
</dbReference>
<keyword evidence="14" id="KW-1208">Phospholipid metabolism</keyword>
<evidence type="ECO:0000256" key="3">
    <source>
        <dbReference type="ARBA" id="ARBA00022475"/>
    </source>
</evidence>
<dbReference type="Gene3D" id="1.10.287.3610">
    <property type="match status" value="1"/>
</dbReference>
<feature type="binding site" evidence="16">
    <location>
        <position position="67"/>
    </location>
    <ligand>
        <name>substrate</name>
    </ligand>
</feature>
<evidence type="ECO:0000256" key="8">
    <source>
        <dbReference type="ARBA" id="ARBA00022777"/>
    </source>
</evidence>
<evidence type="ECO:0000256" key="7">
    <source>
        <dbReference type="ARBA" id="ARBA00022741"/>
    </source>
</evidence>
<accession>A0A7W7YL92</accession>
<keyword evidence="18" id="KW-0460">Magnesium</keyword>
<proteinExistence type="inferred from homology"/>
<keyword evidence="13" id="KW-0594">Phospholipid biosynthesis</keyword>
<keyword evidence="7 17" id="KW-0547">Nucleotide-binding</keyword>
<feature type="binding site" evidence="17">
    <location>
        <position position="74"/>
    </location>
    <ligand>
        <name>ATP</name>
        <dbReference type="ChEBI" id="CHEBI:30616"/>
    </ligand>
</feature>
<evidence type="ECO:0000256" key="1">
    <source>
        <dbReference type="ARBA" id="ARBA00004651"/>
    </source>
</evidence>
<keyword evidence="4" id="KW-0444">Lipid biosynthesis</keyword>
<keyword evidence="11" id="KW-0443">Lipid metabolism</keyword>
<evidence type="ECO:0000256" key="13">
    <source>
        <dbReference type="ARBA" id="ARBA00023209"/>
    </source>
</evidence>
<keyword evidence="12 19" id="KW-0472">Membrane</keyword>
<evidence type="ECO:0000256" key="12">
    <source>
        <dbReference type="ARBA" id="ARBA00023136"/>
    </source>
</evidence>
<comment type="cofactor">
    <cofactor evidence="18">
        <name>Mg(2+)</name>
        <dbReference type="ChEBI" id="CHEBI:18420"/>
    </cofactor>
    <text evidence="18">Mn(2+), Zn(2+), Cd(2+) and Co(2+) support activity to lesser extents.</text>
</comment>
<evidence type="ECO:0000256" key="9">
    <source>
        <dbReference type="ARBA" id="ARBA00022840"/>
    </source>
</evidence>
<dbReference type="PANTHER" id="PTHR34299">
    <property type="entry name" value="DIACYLGLYCEROL KINASE"/>
    <property type="match status" value="1"/>
</dbReference>
<evidence type="ECO:0000256" key="14">
    <source>
        <dbReference type="ARBA" id="ARBA00023264"/>
    </source>
</evidence>
<evidence type="ECO:0000313" key="21">
    <source>
        <dbReference type="Proteomes" id="UP000534294"/>
    </source>
</evidence>
<dbReference type="CDD" id="cd14265">
    <property type="entry name" value="UDPK_IM_like"/>
    <property type="match status" value="1"/>
</dbReference>
<evidence type="ECO:0000256" key="2">
    <source>
        <dbReference type="ARBA" id="ARBA00005967"/>
    </source>
</evidence>
<feature type="binding site" evidence="17">
    <location>
        <begin position="92"/>
        <end position="93"/>
    </location>
    <ligand>
        <name>ATP</name>
        <dbReference type="ChEBI" id="CHEBI:30616"/>
    </ligand>
</feature>
<keyword evidence="3" id="KW-1003">Cell membrane</keyword>
<evidence type="ECO:0000256" key="4">
    <source>
        <dbReference type="ARBA" id="ARBA00022516"/>
    </source>
</evidence>
<protein>
    <submittedName>
        <fullName evidence="20">Diacylglycerol kinase</fullName>
    </submittedName>
</protein>
<gene>
    <name evidence="20" type="ORF">HNQ64_002561</name>
</gene>
<keyword evidence="8 20" id="KW-0418">Kinase</keyword>
<comment type="subcellular location">
    <subcellularLocation>
        <location evidence="1">Cell membrane</location>
        <topology evidence="1">Multi-pass membrane protein</topology>
    </subcellularLocation>
</comment>
<keyword evidence="10 19" id="KW-1133">Transmembrane helix</keyword>
<comment type="similarity">
    <text evidence="2">Belongs to the bacterial diacylglycerol kinase family.</text>
</comment>
<organism evidence="20 21">
    <name type="scientific">Prosthecobacter dejongeii</name>
    <dbReference type="NCBI Taxonomy" id="48465"/>
    <lineage>
        <taxon>Bacteria</taxon>
        <taxon>Pseudomonadati</taxon>
        <taxon>Verrucomicrobiota</taxon>
        <taxon>Verrucomicrobiia</taxon>
        <taxon>Verrucomicrobiales</taxon>
        <taxon>Verrucomicrobiaceae</taxon>
        <taxon>Prosthecobacter</taxon>
    </lineage>
</organism>
<sequence length="115" mass="12710">MVVWCSKVIRSLHHALRGIGYALRTQRNLQIHLAATVLAVGLGVSQNLADWKWCCLGITISLVWMAELFNSALEKLCDRVTTEQEDAIRQIKDMAAGAVLCVALLSIFIAIIIFS</sequence>
<evidence type="ECO:0000256" key="18">
    <source>
        <dbReference type="PIRSR" id="PIRSR600829-4"/>
    </source>
</evidence>
<dbReference type="GO" id="GO:0016301">
    <property type="term" value="F:kinase activity"/>
    <property type="evidence" value="ECO:0007669"/>
    <property type="project" value="UniProtKB-KW"/>
</dbReference>
<evidence type="ECO:0000256" key="19">
    <source>
        <dbReference type="SAM" id="Phobius"/>
    </source>
</evidence>
<evidence type="ECO:0000256" key="17">
    <source>
        <dbReference type="PIRSR" id="PIRSR600829-3"/>
    </source>
</evidence>
<evidence type="ECO:0000256" key="6">
    <source>
        <dbReference type="ARBA" id="ARBA00022692"/>
    </source>
</evidence>
<comment type="caution">
    <text evidence="20">The sequence shown here is derived from an EMBL/GenBank/DDBJ whole genome shotgun (WGS) entry which is preliminary data.</text>
</comment>
<keyword evidence="5" id="KW-0808">Transferase</keyword>
<keyword evidence="9 17" id="KW-0067">ATP-binding</keyword>
<dbReference type="InterPro" id="IPR033717">
    <property type="entry name" value="UDPK"/>
</dbReference>
<reference evidence="20 21" key="1">
    <citation type="submission" date="2020-08" db="EMBL/GenBank/DDBJ databases">
        <title>Genomic Encyclopedia of Type Strains, Phase IV (KMG-IV): sequencing the most valuable type-strain genomes for metagenomic binning, comparative biology and taxonomic classification.</title>
        <authorList>
            <person name="Goeker M."/>
        </authorList>
    </citation>
    <scope>NUCLEOTIDE SEQUENCE [LARGE SCALE GENOMIC DNA]</scope>
    <source>
        <strain evidence="20 21">DSM 12251</strain>
    </source>
</reference>
<dbReference type="InterPro" id="IPR036945">
    <property type="entry name" value="DAGK_sf"/>
</dbReference>
<dbReference type="GO" id="GO:0008654">
    <property type="term" value="P:phospholipid biosynthetic process"/>
    <property type="evidence" value="ECO:0007669"/>
    <property type="project" value="UniProtKB-KW"/>
</dbReference>
<dbReference type="PANTHER" id="PTHR34299:SF1">
    <property type="entry name" value="DIACYLGLYCEROL KINASE"/>
    <property type="match status" value="1"/>
</dbReference>
<dbReference type="InterPro" id="IPR000829">
    <property type="entry name" value="DAGK"/>
</dbReference>
<feature type="binding site" evidence="18">
    <location>
        <position position="74"/>
    </location>
    <ligand>
        <name>a divalent metal cation</name>
        <dbReference type="ChEBI" id="CHEBI:60240"/>
    </ligand>
</feature>
<evidence type="ECO:0000256" key="10">
    <source>
        <dbReference type="ARBA" id="ARBA00022989"/>
    </source>
</evidence>
<dbReference type="EMBL" id="JACHIF010000004">
    <property type="protein sequence ID" value="MBB5038303.1"/>
    <property type="molecule type" value="Genomic_DNA"/>
</dbReference>
<evidence type="ECO:0000256" key="11">
    <source>
        <dbReference type="ARBA" id="ARBA00023098"/>
    </source>
</evidence>
<dbReference type="Pfam" id="PF01219">
    <property type="entry name" value="DAGK_prokar"/>
    <property type="match status" value="1"/>
</dbReference>